<feature type="transmembrane region" description="Helical" evidence="1">
    <location>
        <begin position="80"/>
        <end position="101"/>
    </location>
</feature>
<protein>
    <recommendedName>
        <fullName evidence="3">Component of SufBCD complex</fullName>
    </recommendedName>
</protein>
<accession>A0A3B0RES9</accession>
<keyword evidence="1" id="KW-1133">Transmembrane helix</keyword>
<dbReference type="EMBL" id="UOEG01000056">
    <property type="protein sequence ID" value="VAV90227.1"/>
    <property type="molecule type" value="Genomic_DNA"/>
</dbReference>
<evidence type="ECO:0000256" key="1">
    <source>
        <dbReference type="SAM" id="Phobius"/>
    </source>
</evidence>
<feature type="transmembrane region" description="Helical" evidence="1">
    <location>
        <begin position="107"/>
        <end position="127"/>
    </location>
</feature>
<gene>
    <name evidence="2" type="ORF">MNBD_ALPHA07-622</name>
</gene>
<organism evidence="2">
    <name type="scientific">hydrothermal vent metagenome</name>
    <dbReference type="NCBI Taxonomy" id="652676"/>
    <lineage>
        <taxon>unclassified sequences</taxon>
        <taxon>metagenomes</taxon>
        <taxon>ecological metagenomes</taxon>
    </lineage>
</organism>
<reference evidence="2" key="1">
    <citation type="submission" date="2018-06" db="EMBL/GenBank/DDBJ databases">
        <authorList>
            <person name="Zhirakovskaya E."/>
        </authorList>
    </citation>
    <scope>NUCLEOTIDE SEQUENCE</scope>
</reference>
<evidence type="ECO:0000313" key="2">
    <source>
        <dbReference type="EMBL" id="VAV90227.1"/>
    </source>
</evidence>
<evidence type="ECO:0008006" key="3">
    <source>
        <dbReference type="Google" id="ProtNLM"/>
    </source>
</evidence>
<feature type="transmembrane region" description="Helical" evidence="1">
    <location>
        <begin position="148"/>
        <end position="167"/>
    </location>
</feature>
<feature type="transmembrane region" description="Helical" evidence="1">
    <location>
        <begin position="20"/>
        <end position="40"/>
    </location>
</feature>
<proteinExistence type="predicted"/>
<sequence>MAHWYDIIFELIDMRSFSSLWYWIALAVMWSSTSHWVLGVPWDMVTRARRYEDPGNIRDLEEILRINCNRIEFIIRKFGPVLAGMLFFILTILLMLGFVYGNEFSQAVFLMVMPMSLVLLLSIKVAKTIKQQQLRGAALYKKLYIHRLILQMLGTFSIFLTAMWGMYQNISSNAFGVF</sequence>
<keyword evidence="1" id="KW-0472">Membrane</keyword>
<keyword evidence="1" id="KW-0812">Transmembrane</keyword>
<name>A0A3B0RES9_9ZZZZ</name>
<dbReference type="AlphaFoldDB" id="A0A3B0RES9"/>